<evidence type="ECO:0000259" key="1">
    <source>
        <dbReference type="Pfam" id="PF18990"/>
    </source>
</evidence>
<organism evidence="2 3">
    <name type="scientific">Sinomicrobium oceani</name>
    <dbReference type="NCBI Taxonomy" id="1150368"/>
    <lineage>
        <taxon>Bacteria</taxon>
        <taxon>Pseudomonadati</taxon>
        <taxon>Bacteroidota</taxon>
        <taxon>Flavobacteriia</taxon>
        <taxon>Flavobacteriales</taxon>
        <taxon>Flavobacteriaceae</taxon>
        <taxon>Sinomicrobium</taxon>
    </lineage>
</organism>
<dbReference type="RefSeq" id="WP_072319188.1">
    <property type="nucleotide sequence ID" value="NZ_FPJE01000034.1"/>
</dbReference>
<gene>
    <name evidence="2" type="ORF">SAMN02927921_03955</name>
</gene>
<accession>A0A1K1RT67</accession>
<dbReference type="Gene3D" id="2.40.160.60">
    <property type="entry name" value="Outer membrane protein transport protein (OMPP1/FadL/TodX)"/>
    <property type="match status" value="1"/>
</dbReference>
<keyword evidence="3" id="KW-1185">Reference proteome</keyword>
<dbReference type="Proteomes" id="UP000182248">
    <property type="component" value="Unassembled WGS sequence"/>
</dbReference>
<evidence type="ECO:0000313" key="3">
    <source>
        <dbReference type="Proteomes" id="UP000182248"/>
    </source>
</evidence>
<dbReference type="OrthoDB" id="975426at2"/>
<feature type="domain" description="DUF5723" evidence="1">
    <location>
        <begin position="39"/>
        <end position="445"/>
    </location>
</feature>
<dbReference type="Pfam" id="PF18990">
    <property type="entry name" value="DUF5723"/>
    <property type="match status" value="1"/>
</dbReference>
<evidence type="ECO:0000313" key="2">
    <source>
        <dbReference type="EMBL" id="SFW75074.1"/>
    </source>
</evidence>
<dbReference type="AlphaFoldDB" id="A0A1K1RT67"/>
<dbReference type="STRING" id="1150368.SAMN02927921_03955"/>
<dbReference type="EMBL" id="FPJE01000034">
    <property type="protein sequence ID" value="SFW75074.1"/>
    <property type="molecule type" value="Genomic_DNA"/>
</dbReference>
<name>A0A1K1RT67_9FLAO</name>
<protein>
    <recommendedName>
        <fullName evidence="1">DUF5723 domain-containing protein</fullName>
    </recommendedName>
</protein>
<dbReference type="InterPro" id="IPR043781">
    <property type="entry name" value="DUF5723"/>
</dbReference>
<reference evidence="2 3" key="1">
    <citation type="submission" date="2016-11" db="EMBL/GenBank/DDBJ databases">
        <authorList>
            <person name="Jaros S."/>
            <person name="Januszkiewicz K."/>
            <person name="Wedrychowicz H."/>
        </authorList>
    </citation>
    <scope>NUCLEOTIDE SEQUENCE [LARGE SCALE GENOMIC DNA]</scope>
    <source>
        <strain evidence="2 3">CGMCC 1.12145</strain>
    </source>
</reference>
<proteinExistence type="predicted"/>
<sequence length="476" mass="54282">MKKWIVFICWVFLSVFVHGQNNPVLYDFTGIPQSLLLNPAAEVDNRWYAGIPLLSGIRAGAGSNGFSVYDLFADNEVSFSDKVRDLVFRLSSRDVVMVNQQLELFNIGFKNNWKGKYYYSFGMYQETDALMYWPRDLAVLAYEGNRDYLGKRFDFGHLSGSAEMLTVLHFGVRKKINDRLFVGARAKLYSGMINFSSTGNSGYFVTETGVENFYRHRVVSDVVIHTSGYTSLRDIENDGNQVKNGWKELRSRAFFGGNMGVGLDLGFTYHPHKQWTVTGSLQDLGFIKYKENVESYSLKGAYELEGIELVLPSILDDSGAVRDSWEELREEIEAQLPYKRLHDGYTVIRPWKLNASVQHAFGIRRNKKRYYLTDYEHHINTMGAQFFMVNRPHGPLPAITGFFSRELSPSITAKITYTADKFSKTNIGAGLSAYIKNIHFYVIADNIPGLFNLAKTHYAALQLGFNYVFPHFGDPY</sequence>